<dbReference type="EMBL" id="MH898941">
    <property type="protein sequence ID" value="QFR99952.1"/>
    <property type="molecule type" value="Genomic_DNA"/>
</dbReference>
<geneLocation type="chloroplast" evidence="2"/>
<evidence type="ECO:0000313" key="2">
    <source>
        <dbReference type="EMBL" id="QFR99952.1"/>
    </source>
</evidence>
<organism evidence="2">
    <name type="scientific">Osmundea sinicola</name>
    <dbReference type="NCBI Taxonomy" id="290685"/>
    <lineage>
        <taxon>Eukaryota</taxon>
        <taxon>Rhodophyta</taxon>
        <taxon>Florideophyceae</taxon>
        <taxon>Rhodymeniophycidae</taxon>
        <taxon>Ceramiales</taxon>
        <taxon>Rhodomelaceae</taxon>
        <taxon>Laurencieae</taxon>
        <taxon>Osmundea</taxon>
    </lineage>
</organism>
<evidence type="ECO:0000256" key="1">
    <source>
        <dbReference type="SAM" id="Phobius"/>
    </source>
</evidence>
<reference evidence="2" key="1">
    <citation type="submission" date="2018-09" db="EMBL/GenBank/DDBJ databases">
        <title>Genomics and Phylogenetic analysis of three type specimens of Osmundea (Rhodomelaceae, Rhodophyta).</title>
        <authorList>
            <person name="Hughey J.R."/>
            <person name="Miller K.A."/>
        </authorList>
    </citation>
    <scope>NUCLEOTIDE SEQUENCE</scope>
</reference>
<sequence length="111" mass="12707">MLSFIKASIVCVDGLYRSIILLCILISKCSLESLSTCGDLSTQYILRFVGIEIGPIVLLSVILVVFKIFSQEVFNSLWLYAFSLILILFLLIIFILIFLILLLHQQFYRLL</sequence>
<dbReference type="GeneID" id="60235003"/>
<keyword evidence="2" id="KW-0934">Plastid</keyword>
<dbReference type="RefSeq" id="YP_009944657.1">
    <property type="nucleotide sequence ID" value="NC_051457.1"/>
</dbReference>
<keyword evidence="1" id="KW-0812">Transmembrane</keyword>
<name>A0A7L4WNW9_9FLOR</name>
<gene>
    <name evidence="2" type="primary">petF</name>
</gene>
<protein>
    <submittedName>
        <fullName evidence="2">Ferredoxin</fullName>
    </submittedName>
</protein>
<keyword evidence="2" id="KW-0150">Chloroplast</keyword>
<feature type="transmembrane region" description="Helical" evidence="1">
    <location>
        <begin position="44"/>
        <end position="66"/>
    </location>
</feature>
<dbReference type="AlphaFoldDB" id="A0A7L4WNW9"/>
<keyword evidence="1" id="KW-0472">Membrane</keyword>
<proteinExistence type="predicted"/>
<accession>A0A7L4WNW9</accession>
<feature type="transmembrane region" description="Helical" evidence="1">
    <location>
        <begin position="78"/>
        <end position="103"/>
    </location>
</feature>
<keyword evidence="1" id="KW-1133">Transmembrane helix</keyword>